<organism evidence="3 4">
    <name type="scientific">Cryptosporidium xiaoi</name>
    <dbReference type="NCBI Taxonomy" id="659607"/>
    <lineage>
        <taxon>Eukaryota</taxon>
        <taxon>Sar</taxon>
        <taxon>Alveolata</taxon>
        <taxon>Apicomplexa</taxon>
        <taxon>Conoidasida</taxon>
        <taxon>Coccidia</taxon>
        <taxon>Eucoccidiorida</taxon>
        <taxon>Eimeriorina</taxon>
        <taxon>Cryptosporidiidae</taxon>
        <taxon>Cryptosporidium</taxon>
    </lineage>
</organism>
<evidence type="ECO:0000313" key="4">
    <source>
        <dbReference type="Proteomes" id="UP001311799"/>
    </source>
</evidence>
<evidence type="ECO:0000256" key="1">
    <source>
        <dbReference type="SAM" id="Coils"/>
    </source>
</evidence>
<reference evidence="3 4" key="1">
    <citation type="submission" date="2023-10" db="EMBL/GenBank/DDBJ databases">
        <title>Comparative genomics analysis reveals potential genetic determinants of host preference in Cryptosporidium xiaoi.</title>
        <authorList>
            <person name="Xiao L."/>
            <person name="Li J."/>
        </authorList>
    </citation>
    <scope>NUCLEOTIDE SEQUENCE [LARGE SCALE GENOMIC DNA]</scope>
    <source>
        <strain evidence="3 4">52996</strain>
    </source>
</reference>
<proteinExistence type="predicted"/>
<protein>
    <recommendedName>
        <fullName evidence="5">Shugoshin C-terminal domain-containing protein</fullName>
    </recommendedName>
</protein>
<evidence type="ECO:0000256" key="2">
    <source>
        <dbReference type="SAM" id="MobiDB-lite"/>
    </source>
</evidence>
<gene>
    <name evidence="3" type="ORF">RS030_192790</name>
</gene>
<keyword evidence="1" id="KW-0175">Coiled coil</keyword>
<dbReference type="EMBL" id="JAWDEY010000010">
    <property type="protein sequence ID" value="KAK6590016.1"/>
    <property type="molecule type" value="Genomic_DNA"/>
</dbReference>
<dbReference type="Proteomes" id="UP001311799">
    <property type="component" value="Unassembled WGS sequence"/>
</dbReference>
<dbReference type="AlphaFoldDB" id="A0AAV9XZB2"/>
<feature type="region of interest" description="Disordered" evidence="2">
    <location>
        <begin position="125"/>
        <end position="150"/>
    </location>
</feature>
<comment type="caution">
    <text evidence="3">The sequence shown here is derived from an EMBL/GenBank/DDBJ whole genome shotgun (WGS) entry which is preliminary data.</text>
</comment>
<sequence>MNSSKTITDQLEELIKRAKSLKINETSSLLIEDNGENNEIHKVTDLYSLELKLLDKRLEMCTIQKNAIKGLIKTHKEELELLESALRSIIEEEKKIQGIILRESPENDVFSRATSMELVEKDNNSVVDNNNSNFKNVDKPDTIYNEESNSTDNYEYNLEAIRHSSSGNQSDYSEEENSTYGNSYYSGESNNFDRKVRFSIEELEHVEPEYNKDSARKSRNQIKTTITIPRRFNYLRNKNSSLLKDISIKNILDGGRKPSPDERHLEQKELVRQLHNIYGSRKRIK</sequence>
<keyword evidence="4" id="KW-1185">Reference proteome</keyword>
<feature type="region of interest" description="Disordered" evidence="2">
    <location>
        <begin position="165"/>
        <end position="185"/>
    </location>
</feature>
<evidence type="ECO:0008006" key="5">
    <source>
        <dbReference type="Google" id="ProtNLM"/>
    </source>
</evidence>
<accession>A0AAV9XZB2</accession>
<name>A0AAV9XZB2_9CRYT</name>
<feature type="compositionally biased region" description="Low complexity" evidence="2">
    <location>
        <begin position="125"/>
        <end position="135"/>
    </location>
</feature>
<evidence type="ECO:0000313" key="3">
    <source>
        <dbReference type="EMBL" id="KAK6590016.1"/>
    </source>
</evidence>
<feature type="coiled-coil region" evidence="1">
    <location>
        <begin position="65"/>
        <end position="92"/>
    </location>
</feature>